<dbReference type="InterPro" id="IPR032675">
    <property type="entry name" value="LRR_dom_sf"/>
</dbReference>
<dbReference type="OrthoDB" id="2740988at2759"/>
<keyword evidence="2" id="KW-1185">Reference proteome</keyword>
<dbReference type="AlphaFoldDB" id="A0A5C2SRY2"/>
<gene>
    <name evidence="1" type="ORF">L227DRAFT_150205</name>
</gene>
<evidence type="ECO:0008006" key="3">
    <source>
        <dbReference type="Google" id="ProtNLM"/>
    </source>
</evidence>
<dbReference type="Gene3D" id="3.80.10.10">
    <property type="entry name" value="Ribonuclease Inhibitor"/>
    <property type="match status" value="1"/>
</dbReference>
<sequence length="435" mass="48322">MESSTEITAYLGKPMPMSFNTITDVLPHATQLTRIDVRITDFQFTHQSFLNFLQTPMPNLSWIALGVVPGGLPHSNLIFEFSPQRFPALTALSLTGIGLKCTSLGNLRTLDLHDFPKQPATITFNGLLDLLDSGSYLTQLTLDNYLTMAFNDQPSRRAPVTMRALKELYIRDIPQQIVRLLHHLRQLPRCTTIGGLYGTTPFERQPSNFNAFLAMLPPARLDLYYAMCTDIATAKLELSDDTIGLACKGRQGDLVLEVHSTLRTRRETRPESYNAAYSAVVASAGAILGIARALATLECTGTQIAVEHGALVNVFLGCVSLRHLTIVDPYLGHTARGVLAALVSDGTQRALCPYLECLTVRQATYAPELMDAVMRLLRSRERQGRRLKRLELMLQAQVVPKGKDRYGQPTYEFVGARSWEKELLTLVDSVQITDL</sequence>
<evidence type="ECO:0000313" key="1">
    <source>
        <dbReference type="EMBL" id="RPD66622.1"/>
    </source>
</evidence>
<organism evidence="1 2">
    <name type="scientific">Lentinus tigrinus ALCF2SS1-6</name>
    <dbReference type="NCBI Taxonomy" id="1328759"/>
    <lineage>
        <taxon>Eukaryota</taxon>
        <taxon>Fungi</taxon>
        <taxon>Dikarya</taxon>
        <taxon>Basidiomycota</taxon>
        <taxon>Agaricomycotina</taxon>
        <taxon>Agaricomycetes</taxon>
        <taxon>Polyporales</taxon>
        <taxon>Polyporaceae</taxon>
        <taxon>Lentinus</taxon>
    </lineage>
</organism>
<protein>
    <recommendedName>
        <fullName evidence="3">RNI-like protein</fullName>
    </recommendedName>
</protein>
<proteinExistence type="predicted"/>
<reference evidence="1" key="1">
    <citation type="journal article" date="2018" name="Genome Biol. Evol.">
        <title>Genomics and development of Lentinus tigrinus, a white-rot wood-decaying mushroom with dimorphic fruiting bodies.</title>
        <authorList>
            <person name="Wu B."/>
            <person name="Xu Z."/>
            <person name="Knudson A."/>
            <person name="Carlson A."/>
            <person name="Chen N."/>
            <person name="Kovaka S."/>
            <person name="LaButti K."/>
            <person name="Lipzen A."/>
            <person name="Pennachio C."/>
            <person name="Riley R."/>
            <person name="Schakwitz W."/>
            <person name="Umezawa K."/>
            <person name="Ohm R.A."/>
            <person name="Grigoriev I.V."/>
            <person name="Nagy L.G."/>
            <person name="Gibbons J."/>
            <person name="Hibbett D."/>
        </authorList>
    </citation>
    <scope>NUCLEOTIDE SEQUENCE [LARGE SCALE GENOMIC DNA]</scope>
    <source>
        <strain evidence="1">ALCF2SS1-6</strain>
    </source>
</reference>
<name>A0A5C2SRY2_9APHY</name>
<accession>A0A5C2SRY2</accession>
<dbReference type="SUPFAM" id="SSF52047">
    <property type="entry name" value="RNI-like"/>
    <property type="match status" value="1"/>
</dbReference>
<evidence type="ECO:0000313" key="2">
    <source>
        <dbReference type="Proteomes" id="UP000313359"/>
    </source>
</evidence>
<dbReference type="EMBL" id="ML122251">
    <property type="protein sequence ID" value="RPD66622.1"/>
    <property type="molecule type" value="Genomic_DNA"/>
</dbReference>
<dbReference type="Proteomes" id="UP000313359">
    <property type="component" value="Unassembled WGS sequence"/>
</dbReference>